<sequence>MEHYLNDIQKHIKQHMGDVFSLIDEDCGQLESLQDGQDQYPVTFPCVLIGTPDVTWRTLKPFNLQQGTAMVTVRIAIDCYDDTHLGSTQEDKIQKRMELASRLNGWLHGWVFEGCSRPLLRNRSRQYSLPGGIKVYETVYTTETEEDIQKPAEPVL</sequence>
<comment type="caution">
    <text evidence="1">The sequence shown here is derived from an EMBL/GenBank/DDBJ whole genome shotgun (WGS) entry which is preliminary data.</text>
</comment>
<proteinExistence type="predicted"/>
<organism evidence="1">
    <name type="scientific">gut metagenome</name>
    <dbReference type="NCBI Taxonomy" id="749906"/>
    <lineage>
        <taxon>unclassified sequences</taxon>
        <taxon>metagenomes</taxon>
        <taxon>organismal metagenomes</taxon>
    </lineage>
</organism>
<evidence type="ECO:0000313" key="1">
    <source>
        <dbReference type="EMBL" id="EJX00167.1"/>
    </source>
</evidence>
<dbReference type="EMBL" id="AMCI01003501">
    <property type="protein sequence ID" value="EJX00167.1"/>
    <property type="molecule type" value="Genomic_DNA"/>
</dbReference>
<accession>J9FYW9</accession>
<protein>
    <recommendedName>
        <fullName evidence="2">Phage protein</fullName>
    </recommendedName>
</protein>
<dbReference type="AlphaFoldDB" id="J9FYW9"/>
<evidence type="ECO:0008006" key="2">
    <source>
        <dbReference type="Google" id="ProtNLM"/>
    </source>
</evidence>
<name>J9FYW9_9ZZZZ</name>
<gene>
    <name evidence="1" type="ORF">EVA_11733</name>
</gene>
<reference evidence="1" key="1">
    <citation type="journal article" date="2012" name="PLoS ONE">
        <title>Gene sets for utilization of primary and secondary nutrition supplies in the distal gut of endangered iberian lynx.</title>
        <authorList>
            <person name="Alcaide M."/>
            <person name="Messina E."/>
            <person name="Richter M."/>
            <person name="Bargiela R."/>
            <person name="Peplies J."/>
            <person name="Huws S.A."/>
            <person name="Newbold C.J."/>
            <person name="Golyshin P.N."/>
            <person name="Simon M.A."/>
            <person name="Lopez G."/>
            <person name="Yakimov M.M."/>
            <person name="Ferrer M."/>
        </authorList>
    </citation>
    <scope>NUCLEOTIDE SEQUENCE</scope>
</reference>